<evidence type="ECO:0000313" key="4">
    <source>
        <dbReference type="Proteomes" id="UP000192578"/>
    </source>
</evidence>
<keyword evidence="4" id="KW-1185">Reference proteome</keyword>
<proteinExistence type="predicted"/>
<feature type="region of interest" description="Disordered" evidence="1">
    <location>
        <begin position="26"/>
        <end position="133"/>
    </location>
</feature>
<evidence type="ECO:0000256" key="1">
    <source>
        <dbReference type="SAM" id="MobiDB-lite"/>
    </source>
</evidence>
<dbReference type="Proteomes" id="UP000192578">
    <property type="component" value="Unassembled WGS sequence"/>
</dbReference>
<accession>A0A1W0WTL8</accession>
<sequence>MTIRAIFVCSAVLAVCLAERISQTPDVTWNRSPSSSSSNSRNSFSSSGSSDNDRFPITGGSSGSRSPSRGSQTETGFGFDGDNSRFPITGGSGSRFGSSGSIGSSSDSRFGSSSGSGSRGSGSGFGSSFDRTTTQDPTKNYYVRIIASLIQLNNSKSATATGSSCATFGKCDPIVFADLDTDRPNANWPGARDTKLWSQVFTGKSLDSFNVGIDNITKDICGQNYREADLRVRVEDKKTLTSNAVINEFDCPINRVPQESQITATWSPVTMCLPRFPKGMQSLSFRYKVFYVSRFSCGMDTPITTTTKSSFFG</sequence>
<protein>
    <submittedName>
        <fullName evidence="3">Uncharacterized protein</fullName>
    </submittedName>
</protein>
<name>A0A1W0WTL8_HYPEX</name>
<gene>
    <name evidence="3" type="ORF">BV898_07371</name>
</gene>
<reference evidence="4" key="1">
    <citation type="submission" date="2017-01" db="EMBL/GenBank/DDBJ databases">
        <title>Comparative genomics of anhydrobiosis in the tardigrade Hypsibius dujardini.</title>
        <authorList>
            <person name="Yoshida Y."/>
            <person name="Koutsovoulos G."/>
            <person name="Laetsch D."/>
            <person name="Stevens L."/>
            <person name="Kumar S."/>
            <person name="Horikawa D."/>
            <person name="Ishino K."/>
            <person name="Komine S."/>
            <person name="Tomita M."/>
            <person name="Blaxter M."/>
            <person name="Arakawa K."/>
        </authorList>
    </citation>
    <scope>NUCLEOTIDE SEQUENCE [LARGE SCALE GENOMIC DNA]</scope>
    <source>
        <strain evidence="4">Z151</strain>
    </source>
</reference>
<organism evidence="3 4">
    <name type="scientific">Hypsibius exemplaris</name>
    <name type="common">Freshwater tardigrade</name>
    <dbReference type="NCBI Taxonomy" id="2072580"/>
    <lineage>
        <taxon>Eukaryota</taxon>
        <taxon>Metazoa</taxon>
        <taxon>Ecdysozoa</taxon>
        <taxon>Tardigrada</taxon>
        <taxon>Eutardigrada</taxon>
        <taxon>Parachela</taxon>
        <taxon>Hypsibioidea</taxon>
        <taxon>Hypsibiidae</taxon>
        <taxon>Hypsibius</taxon>
    </lineage>
</organism>
<keyword evidence="2" id="KW-0732">Signal</keyword>
<comment type="caution">
    <text evidence="3">The sequence shown here is derived from an EMBL/GenBank/DDBJ whole genome shotgun (WGS) entry which is preliminary data.</text>
</comment>
<feature type="compositionally biased region" description="Low complexity" evidence="1">
    <location>
        <begin position="30"/>
        <end position="50"/>
    </location>
</feature>
<evidence type="ECO:0000313" key="3">
    <source>
        <dbReference type="EMBL" id="OQV18546.1"/>
    </source>
</evidence>
<evidence type="ECO:0000256" key="2">
    <source>
        <dbReference type="SAM" id="SignalP"/>
    </source>
</evidence>
<dbReference type="OrthoDB" id="10064293at2759"/>
<feature type="chain" id="PRO_5013252464" evidence="2">
    <location>
        <begin position="19"/>
        <end position="313"/>
    </location>
</feature>
<feature type="signal peptide" evidence="2">
    <location>
        <begin position="1"/>
        <end position="18"/>
    </location>
</feature>
<dbReference type="AlphaFoldDB" id="A0A1W0WTL8"/>
<dbReference type="EMBL" id="MTYJ01000048">
    <property type="protein sequence ID" value="OQV18546.1"/>
    <property type="molecule type" value="Genomic_DNA"/>
</dbReference>
<feature type="compositionally biased region" description="Low complexity" evidence="1">
    <location>
        <begin position="95"/>
        <end position="116"/>
    </location>
</feature>